<evidence type="ECO:0000313" key="3">
    <source>
        <dbReference type="Proteomes" id="UP000639643"/>
    </source>
</evidence>
<gene>
    <name evidence="2" type="ORF">CMUS01_11150</name>
</gene>
<feature type="region of interest" description="Disordered" evidence="1">
    <location>
        <begin position="109"/>
        <end position="132"/>
    </location>
</feature>
<proteinExistence type="predicted"/>
<name>A0A8H6K028_9PEZI</name>
<reference evidence="2" key="1">
    <citation type="journal article" date="2020" name="Phytopathology">
        <title>Genome Sequence Resources of Colletotrichum truncatum, C. plurivorum, C. musicola, and C. sojae: Four Species Pathogenic to Soybean (Glycine max).</title>
        <authorList>
            <person name="Rogerio F."/>
            <person name="Boufleur T.R."/>
            <person name="Ciampi-Guillardi M."/>
            <person name="Sukno S.A."/>
            <person name="Thon M.R."/>
            <person name="Massola Junior N.S."/>
            <person name="Baroncelli R."/>
        </authorList>
    </citation>
    <scope>NUCLEOTIDE SEQUENCE</scope>
    <source>
        <strain evidence="2">LFN0074</strain>
    </source>
</reference>
<evidence type="ECO:0000256" key="1">
    <source>
        <dbReference type="SAM" id="MobiDB-lite"/>
    </source>
</evidence>
<evidence type="ECO:0000313" key="2">
    <source>
        <dbReference type="EMBL" id="KAF6822277.1"/>
    </source>
</evidence>
<organism evidence="2 3">
    <name type="scientific">Colletotrichum musicola</name>
    <dbReference type="NCBI Taxonomy" id="2175873"/>
    <lineage>
        <taxon>Eukaryota</taxon>
        <taxon>Fungi</taxon>
        <taxon>Dikarya</taxon>
        <taxon>Ascomycota</taxon>
        <taxon>Pezizomycotina</taxon>
        <taxon>Sordariomycetes</taxon>
        <taxon>Hypocreomycetidae</taxon>
        <taxon>Glomerellales</taxon>
        <taxon>Glomerellaceae</taxon>
        <taxon>Colletotrichum</taxon>
        <taxon>Colletotrichum orchidearum species complex</taxon>
    </lineage>
</organism>
<sequence length="301" mass="33288">MQRFAAVAMYQPIASAVSMAVNENGLRDTKLLAVYKLHVGLHEAAGRAPGNNETESQGDVGWRWVVRRPCQSTTGGHTERVSARARIVEEYLVTGHGSRFNRDLQCLGRQRYPPGQLSQKSEQQVKSLPRTTTNNQATRRFTNGNKKARSERLEFCIPPPTSASSYYAGMGSMVIKYILSGLSQARPSSSHDETSISSPQVHALSSSGVQIIHLLWKGLAQTGSRRVVLYLAQNDEAGSACFFQGDRIDERAQWKSREMGEQTLSISNSVSSMVSISIWVSVFTLRRDEEDNRARTGARAP</sequence>
<accession>A0A8H6K028</accession>
<dbReference type="AlphaFoldDB" id="A0A8H6K028"/>
<comment type="caution">
    <text evidence="2">The sequence shown here is derived from an EMBL/GenBank/DDBJ whole genome shotgun (WGS) entry which is preliminary data.</text>
</comment>
<dbReference type="EMBL" id="WIGM01000549">
    <property type="protein sequence ID" value="KAF6822277.1"/>
    <property type="molecule type" value="Genomic_DNA"/>
</dbReference>
<protein>
    <submittedName>
        <fullName evidence="2">Uncharacterized protein</fullName>
    </submittedName>
</protein>
<feature type="compositionally biased region" description="Polar residues" evidence="1">
    <location>
        <begin position="116"/>
        <end position="132"/>
    </location>
</feature>
<keyword evidence="3" id="KW-1185">Reference proteome</keyword>
<dbReference type="Proteomes" id="UP000639643">
    <property type="component" value="Unassembled WGS sequence"/>
</dbReference>